<dbReference type="Gene3D" id="3.40.720.10">
    <property type="entry name" value="Alkaline Phosphatase, subunit A"/>
    <property type="match status" value="1"/>
</dbReference>
<name>A0A502D2P9_9MICO</name>
<evidence type="ECO:0000256" key="1">
    <source>
        <dbReference type="SAM" id="Phobius"/>
    </source>
</evidence>
<protein>
    <submittedName>
        <fullName evidence="2">CDP-alcohol phosphatidyltransferase</fullName>
    </submittedName>
</protein>
<dbReference type="EMBL" id="RCZM01000001">
    <property type="protein sequence ID" value="TPG19847.1"/>
    <property type="molecule type" value="Genomic_DNA"/>
</dbReference>
<keyword evidence="3" id="KW-1185">Reference proteome</keyword>
<dbReference type="AlphaFoldDB" id="A0A502D2P9"/>
<dbReference type="GO" id="GO:0016740">
    <property type="term" value="F:transferase activity"/>
    <property type="evidence" value="ECO:0007669"/>
    <property type="project" value="UniProtKB-KW"/>
</dbReference>
<feature type="transmembrane region" description="Helical" evidence="1">
    <location>
        <begin position="149"/>
        <end position="168"/>
    </location>
</feature>
<comment type="caution">
    <text evidence="2">The sequence shown here is derived from an EMBL/GenBank/DDBJ whole genome shotgun (WGS) entry which is preliminary data.</text>
</comment>
<evidence type="ECO:0000313" key="3">
    <source>
        <dbReference type="Proteomes" id="UP000317722"/>
    </source>
</evidence>
<evidence type="ECO:0000313" key="2">
    <source>
        <dbReference type="EMBL" id="TPG19847.1"/>
    </source>
</evidence>
<gene>
    <name evidence="2" type="ORF">EAH86_02420</name>
</gene>
<organism evidence="2 3">
    <name type="scientific">Pedococcus bigeumensis</name>
    <dbReference type="NCBI Taxonomy" id="433644"/>
    <lineage>
        <taxon>Bacteria</taxon>
        <taxon>Bacillati</taxon>
        <taxon>Actinomycetota</taxon>
        <taxon>Actinomycetes</taxon>
        <taxon>Micrococcales</taxon>
        <taxon>Intrasporangiaceae</taxon>
        <taxon>Pedococcus</taxon>
    </lineage>
</organism>
<keyword evidence="2" id="KW-0808">Transferase</keyword>
<dbReference type="Proteomes" id="UP000317722">
    <property type="component" value="Unassembled WGS sequence"/>
</dbReference>
<keyword evidence="1" id="KW-0812">Transmembrane</keyword>
<sequence length="542" mass="58525">MAVLSGLVVWVVLEAPDDPLSQPLGWLVRLPVEPILFVALMAVLPRRWRRPAGLVAGGLLGLLTLVKLLDVGFTSALRRPFDPLTDWTYLRSARDLLSDSTGPGWAAAALVGAAVLVVALLVVVPLTVGQLARRLDRRLDRGQRGWTRALVVLSTVWVATAVTNVQVAPGVSLASTSSVDLVADHVAQARASVRDRAAFAHAVATDSFATVPGSDLLSGLRGKDVLVVFVESYGEVAIDGQAEFTGVSSTLDRAASQLAADGYQSSSAWLDSPTFGGTSWLAHSTLQSGVWVNSQRRYDELVATDRLTLSAAFRRAGWHTVSDVPSDRQDWPEARSFYHYDQVYDARNVGYAGPRFGYATMPDQYTLKAFADRELTRGERRPVMAEIDLVTSHGPWAPLPRLVDWAAVGDGSGYGHILAQARTRAAVWRDPASVRAAYGQSISYSIDSLVSFVQAAHDDNLVLVLLGDHQPATIVSGPQPSHRVPITLVAHDPAVTQRVGGWDWQEGMRPGPDAPVWPMNEFRDRVLTTFGPLPTTLAGAAR</sequence>
<keyword evidence="1" id="KW-0472">Membrane</keyword>
<feature type="transmembrane region" description="Helical" evidence="1">
    <location>
        <begin position="51"/>
        <end position="69"/>
    </location>
</feature>
<feature type="transmembrane region" description="Helical" evidence="1">
    <location>
        <begin position="105"/>
        <end position="128"/>
    </location>
</feature>
<proteinExistence type="predicted"/>
<reference evidence="2 3" key="1">
    <citation type="journal article" date="2019" name="Environ. Microbiol.">
        <title>Species interactions and distinct microbial communities in high Arctic permafrost affected cryosols are associated with the CH4 and CO2 gas fluxes.</title>
        <authorList>
            <person name="Altshuler I."/>
            <person name="Hamel J."/>
            <person name="Turney S."/>
            <person name="Magnuson E."/>
            <person name="Levesque R."/>
            <person name="Greer C."/>
            <person name="Whyte L.G."/>
        </authorList>
    </citation>
    <scope>NUCLEOTIDE SEQUENCE [LARGE SCALE GENOMIC DNA]</scope>
    <source>
        <strain evidence="2 3">S9.3A</strain>
    </source>
</reference>
<keyword evidence="1" id="KW-1133">Transmembrane helix</keyword>
<dbReference type="InterPro" id="IPR017850">
    <property type="entry name" value="Alkaline_phosphatase_core_sf"/>
</dbReference>
<dbReference type="OrthoDB" id="1376015at2"/>
<dbReference type="SUPFAM" id="SSF53649">
    <property type="entry name" value="Alkaline phosphatase-like"/>
    <property type="match status" value="1"/>
</dbReference>
<accession>A0A502D2P9</accession>
<feature type="transmembrane region" description="Helical" evidence="1">
    <location>
        <begin position="24"/>
        <end position="44"/>
    </location>
</feature>